<dbReference type="PANTHER" id="PTHR39217">
    <property type="match status" value="1"/>
</dbReference>
<name>A0A7I7KSS9_9MYCO</name>
<accession>A0A7I7KSS9</accession>
<dbReference type="Proteomes" id="UP000465866">
    <property type="component" value="Chromosome"/>
</dbReference>
<sequence>MVTIIRKHGVRMKLARPDVFHPRIVLAGAPDGDDADLVAALRKRGLHARWLSWDDPRTLDADLVILRDSSDQAEFLPWTKRVANLLNAPEVVAWNTGRRHLRDLGRAGVPVLRGRRPSASAVRTALVFIGGTQSHAFVDTSPIDADFELWDLGQAALQAAADHLDIRVDELLYARADVIEESGDAELAELNLVAPQLGWRTLEPAAREDAQRRFTLCVESALERLGLGPLSHRRP</sequence>
<dbReference type="KEGG" id="mcoo:MCOO_05030"/>
<evidence type="ECO:0000313" key="1">
    <source>
        <dbReference type="EMBL" id="BBX44488.1"/>
    </source>
</evidence>
<proteinExistence type="predicted"/>
<dbReference type="AlphaFoldDB" id="A0A7I7KSS9"/>
<dbReference type="InterPro" id="IPR053191">
    <property type="entry name" value="DcsG_Biosynth_Enzyme"/>
</dbReference>
<protein>
    <recommendedName>
        <fullName evidence="3">Glutathione synthase</fullName>
    </recommendedName>
</protein>
<reference evidence="1 2" key="1">
    <citation type="journal article" date="2019" name="Emerg. Microbes Infect.">
        <title>Comprehensive subspecies identification of 175 nontuberculous mycobacteria species based on 7547 genomic profiles.</title>
        <authorList>
            <person name="Matsumoto Y."/>
            <person name="Kinjo T."/>
            <person name="Motooka D."/>
            <person name="Nabeya D."/>
            <person name="Jung N."/>
            <person name="Uechi K."/>
            <person name="Horii T."/>
            <person name="Iida T."/>
            <person name="Fujita J."/>
            <person name="Nakamura S."/>
        </authorList>
    </citation>
    <scope>NUCLEOTIDE SEQUENCE [LARGE SCALE GENOMIC DNA]</scope>
    <source>
        <strain evidence="1 2">JCM 12404</strain>
    </source>
</reference>
<gene>
    <name evidence="1" type="ORF">MCOO_05030</name>
</gene>
<keyword evidence="2" id="KW-1185">Reference proteome</keyword>
<evidence type="ECO:0008006" key="3">
    <source>
        <dbReference type="Google" id="ProtNLM"/>
    </source>
</evidence>
<organism evidence="1 2">
    <name type="scientific">Mycobacterium cookii</name>
    <dbReference type="NCBI Taxonomy" id="1775"/>
    <lineage>
        <taxon>Bacteria</taxon>
        <taxon>Bacillati</taxon>
        <taxon>Actinomycetota</taxon>
        <taxon>Actinomycetes</taxon>
        <taxon>Mycobacteriales</taxon>
        <taxon>Mycobacteriaceae</taxon>
        <taxon>Mycobacterium</taxon>
    </lineage>
</organism>
<dbReference type="PANTHER" id="PTHR39217:SF1">
    <property type="entry name" value="GLUTATHIONE SYNTHETASE"/>
    <property type="match status" value="1"/>
</dbReference>
<evidence type="ECO:0000313" key="2">
    <source>
        <dbReference type="Proteomes" id="UP000465866"/>
    </source>
</evidence>
<dbReference type="EMBL" id="AP022569">
    <property type="protein sequence ID" value="BBX44488.1"/>
    <property type="molecule type" value="Genomic_DNA"/>
</dbReference>